<dbReference type="PRINTS" id="PR00151">
    <property type="entry name" value="PORPHBDMNASE"/>
</dbReference>
<dbReference type="SUPFAM" id="SSF54782">
    <property type="entry name" value="Porphobilinogen deaminase (hydroxymethylbilane synthase), C-terminal domain"/>
    <property type="match status" value="1"/>
</dbReference>
<dbReference type="EC" id="2.5.1.61" evidence="3 7"/>
<dbReference type="Gene3D" id="3.30.160.40">
    <property type="entry name" value="Porphobilinogen deaminase, C-terminal domain"/>
    <property type="match status" value="1"/>
</dbReference>
<keyword evidence="4 9" id="KW-0808">Transferase</keyword>
<keyword evidence="5" id="KW-0627">Porphyrin biosynthesis</keyword>
<sequence length="303" mass="32354">MRKRKHIRVGVHDGPLALARAEQVLAALEKLRPSVTLSTVPMPGPARTAGTSTYPSRAEQALLDGRCDVVVRHVKDIPAVPLVRPGTVIAAYPQRGDIRDALVHPGGLPLDRLARGTTIGTTSVRRAAYLARSHPHLTVMPLLGTVDQRLKALEAGEVGALVVASHALDLLGQQHRASDWIPVERMCPPLGAAATALQCRNDDEDTIAVVGRLDDTRTRREIDAERMLRCVLQAGGHAPAAGFCITLPDGRLSLRGVLFQPDGGRFVVSHQHGTDPTDLGTTVGFDLLSSRGHHLIAASAAQQ</sequence>
<dbReference type="EMBL" id="JBHSFS010000002">
    <property type="protein sequence ID" value="MFC4512260.1"/>
    <property type="molecule type" value="Genomic_DNA"/>
</dbReference>
<dbReference type="Proteomes" id="UP001595990">
    <property type="component" value="Unassembled WGS sequence"/>
</dbReference>
<dbReference type="NCBIfam" id="TIGR00212">
    <property type="entry name" value="hemC"/>
    <property type="match status" value="1"/>
</dbReference>
<organism evidence="9 10">
    <name type="scientific">Streptomyces ehimensis</name>
    <dbReference type="NCBI Taxonomy" id="68195"/>
    <lineage>
        <taxon>Bacteria</taxon>
        <taxon>Bacillati</taxon>
        <taxon>Actinomycetota</taxon>
        <taxon>Actinomycetes</taxon>
        <taxon>Kitasatosporales</taxon>
        <taxon>Streptomycetaceae</taxon>
        <taxon>Streptomyces</taxon>
    </lineage>
</organism>
<evidence type="ECO:0000313" key="9">
    <source>
        <dbReference type="EMBL" id="MFC4512260.1"/>
    </source>
</evidence>
<dbReference type="Gene3D" id="3.40.190.10">
    <property type="entry name" value="Periplasmic binding protein-like II"/>
    <property type="match status" value="2"/>
</dbReference>
<dbReference type="InterPro" id="IPR000860">
    <property type="entry name" value="HemC"/>
</dbReference>
<protein>
    <recommendedName>
        <fullName evidence="3 7">Hydroxymethylbilane synthase</fullName>
        <ecNumber evidence="3 7">2.5.1.61</ecNumber>
    </recommendedName>
</protein>
<comment type="similarity">
    <text evidence="2">Belongs to the HMBS family.</text>
</comment>
<evidence type="ECO:0000256" key="6">
    <source>
        <dbReference type="ARBA" id="ARBA00048169"/>
    </source>
</evidence>
<evidence type="ECO:0000256" key="1">
    <source>
        <dbReference type="ARBA" id="ARBA00002869"/>
    </source>
</evidence>
<proteinExistence type="inferred from homology"/>
<dbReference type="GO" id="GO:0004418">
    <property type="term" value="F:hydroxymethylbilane synthase activity"/>
    <property type="evidence" value="ECO:0007669"/>
    <property type="project" value="UniProtKB-EC"/>
</dbReference>
<dbReference type="PANTHER" id="PTHR11557">
    <property type="entry name" value="PORPHOBILINOGEN DEAMINASE"/>
    <property type="match status" value="1"/>
</dbReference>
<accession>A0ABV9BD98</accession>
<evidence type="ECO:0000256" key="7">
    <source>
        <dbReference type="NCBIfam" id="TIGR00212"/>
    </source>
</evidence>
<evidence type="ECO:0000259" key="8">
    <source>
        <dbReference type="Pfam" id="PF01379"/>
    </source>
</evidence>
<evidence type="ECO:0000256" key="2">
    <source>
        <dbReference type="ARBA" id="ARBA00005638"/>
    </source>
</evidence>
<evidence type="ECO:0000313" key="10">
    <source>
        <dbReference type="Proteomes" id="UP001595990"/>
    </source>
</evidence>
<dbReference type="RefSeq" id="WP_417922336.1">
    <property type="nucleotide sequence ID" value="NZ_JBHSFS010000002.1"/>
</dbReference>
<gene>
    <name evidence="9" type="primary">hemC</name>
    <name evidence="9" type="ORF">ACFPEN_04845</name>
</gene>
<name>A0ABV9BD98_9ACTN</name>
<evidence type="ECO:0000256" key="3">
    <source>
        <dbReference type="ARBA" id="ARBA00012655"/>
    </source>
</evidence>
<dbReference type="PANTHER" id="PTHR11557:SF0">
    <property type="entry name" value="PORPHOBILINOGEN DEAMINASE"/>
    <property type="match status" value="1"/>
</dbReference>
<dbReference type="InterPro" id="IPR036803">
    <property type="entry name" value="Porphobilinogen_deaminase_C_sf"/>
</dbReference>
<feature type="domain" description="Porphobilinogen deaminase N-terminal" evidence="8">
    <location>
        <begin position="7"/>
        <end position="206"/>
    </location>
</feature>
<dbReference type="SUPFAM" id="SSF53850">
    <property type="entry name" value="Periplasmic binding protein-like II"/>
    <property type="match status" value="1"/>
</dbReference>
<evidence type="ECO:0000256" key="5">
    <source>
        <dbReference type="ARBA" id="ARBA00023244"/>
    </source>
</evidence>
<comment type="function">
    <text evidence="1">Tetrapolymerization of the monopyrrole PBG into the hydroxymethylbilane pre-uroporphyrinogen in several discrete steps.</text>
</comment>
<dbReference type="Pfam" id="PF01379">
    <property type="entry name" value="Porphobil_deam"/>
    <property type="match status" value="1"/>
</dbReference>
<evidence type="ECO:0000256" key="4">
    <source>
        <dbReference type="ARBA" id="ARBA00022679"/>
    </source>
</evidence>
<comment type="catalytic activity">
    <reaction evidence="6">
        <text>4 porphobilinogen + H2O = hydroxymethylbilane + 4 NH4(+)</text>
        <dbReference type="Rhea" id="RHEA:13185"/>
        <dbReference type="ChEBI" id="CHEBI:15377"/>
        <dbReference type="ChEBI" id="CHEBI:28938"/>
        <dbReference type="ChEBI" id="CHEBI:57845"/>
        <dbReference type="ChEBI" id="CHEBI:58126"/>
        <dbReference type="EC" id="2.5.1.61"/>
    </reaction>
</comment>
<dbReference type="InterPro" id="IPR022417">
    <property type="entry name" value="Porphobilin_deaminase_N"/>
</dbReference>
<comment type="caution">
    <text evidence="9">The sequence shown here is derived from an EMBL/GenBank/DDBJ whole genome shotgun (WGS) entry which is preliminary data.</text>
</comment>
<keyword evidence="10" id="KW-1185">Reference proteome</keyword>
<reference evidence="10" key="1">
    <citation type="journal article" date="2019" name="Int. J. Syst. Evol. Microbiol.">
        <title>The Global Catalogue of Microorganisms (GCM) 10K type strain sequencing project: providing services to taxonomists for standard genome sequencing and annotation.</title>
        <authorList>
            <consortium name="The Broad Institute Genomics Platform"/>
            <consortium name="The Broad Institute Genome Sequencing Center for Infectious Disease"/>
            <person name="Wu L."/>
            <person name="Ma J."/>
        </authorList>
    </citation>
    <scope>NUCLEOTIDE SEQUENCE [LARGE SCALE GENOMIC DNA]</scope>
    <source>
        <strain evidence="10">CECT 8064</strain>
    </source>
</reference>